<sequence>MAARHPGYWRTSCTKFGIEMEDKEGADLRSVGERRCKDSLFCQGMSHGYRSQIVRLRVTKGRGQLFWGVKAGRTDKWLSREKVLAARRTGRENLQSVADGQLLRLRGQKLWPGGQELQPGWLQRLEEPDGLCSRNKRQKQAIAGCLRWLEGPDGLCGQRATDIDTLLPLEASNNVLDRRADVKQKRLEALRARRISNEMSGQIPDDHVTRNNSQGKQIPGHVECLPVNMLYSSTQHFFLIVFELSGPGVAVHEVVLYWEQTEVQSVNSKGTSVRGRDAAFIGPNESQYAILDDERIRLSLYKLQGVTLLERNGNIESCNSESGEGNKVSSDEGPMQFLFETEVDRIFSFPLDAGIVYAISGKHITVAKLLQENRLSTEGGFLISTNTDGKKFIKLRKNESVHQASRASASAFAASPLPVAASPLPPSQLLRFPSARQLPPSQFLSRQLPPVSFPRQLPPSLLSFSAQQQQSQPPGLFHDLTEACSIPMPPAVLL</sequence>
<dbReference type="AlphaFoldDB" id="A0AAP0B9Q9"/>
<name>A0AAP0B9Q9_9ASPA</name>
<keyword evidence="2" id="KW-1185">Reference proteome</keyword>
<gene>
    <name evidence="1" type="ORF">KSP39_PZI014792</name>
</gene>
<organism evidence="1 2">
    <name type="scientific">Platanthera zijinensis</name>
    <dbReference type="NCBI Taxonomy" id="2320716"/>
    <lineage>
        <taxon>Eukaryota</taxon>
        <taxon>Viridiplantae</taxon>
        <taxon>Streptophyta</taxon>
        <taxon>Embryophyta</taxon>
        <taxon>Tracheophyta</taxon>
        <taxon>Spermatophyta</taxon>
        <taxon>Magnoliopsida</taxon>
        <taxon>Liliopsida</taxon>
        <taxon>Asparagales</taxon>
        <taxon>Orchidaceae</taxon>
        <taxon>Orchidoideae</taxon>
        <taxon>Orchideae</taxon>
        <taxon>Orchidinae</taxon>
        <taxon>Platanthera</taxon>
    </lineage>
</organism>
<comment type="caution">
    <text evidence="1">The sequence shown here is derived from an EMBL/GenBank/DDBJ whole genome shotgun (WGS) entry which is preliminary data.</text>
</comment>
<protein>
    <submittedName>
        <fullName evidence="1">Uncharacterized protein</fullName>
    </submittedName>
</protein>
<reference evidence="1 2" key="1">
    <citation type="journal article" date="2022" name="Nat. Plants">
        <title>Genomes of leafy and leafless Platanthera orchids illuminate the evolution of mycoheterotrophy.</title>
        <authorList>
            <person name="Li M.H."/>
            <person name="Liu K.W."/>
            <person name="Li Z."/>
            <person name="Lu H.C."/>
            <person name="Ye Q.L."/>
            <person name="Zhang D."/>
            <person name="Wang J.Y."/>
            <person name="Li Y.F."/>
            <person name="Zhong Z.M."/>
            <person name="Liu X."/>
            <person name="Yu X."/>
            <person name="Liu D.K."/>
            <person name="Tu X.D."/>
            <person name="Liu B."/>
            <person name="Hao Y."/>
            <person name="Liao X.Y."/>
            <person name="Jiang Y.T."/>
            <person name="Sun W.H."/>
            <person name="Chen J."/>
            <person name="Chen Y.Q."/>
            <person name="Ai Y."/>
            <person name="Zhai J.W."/>
            <person name="Wu S.S."/>
            <person name="Zhou Z."/>
            <person name="Hsiao Y.Y."/>
            <person name="Wu W.L."/>
            <person name="Chen Y.Y."/>
            <person name="Lin Y.F."/>
            <person name="Hsu J.L."/>
            <person name="Li C.Y."/>
            <person name="Wang Z.W."/>
            <person name="Zhao X."/>
            <person name="Zhong W.Y."/>
            <person name="Ma X.K."/>
            <person name="Ma L."/>
            <person name="Huang J."/>
            <person name="Chen G.Z."/>
            <person name="Huang M.Z."/>
            <person name="Huang L."/>
            <person name="Peng D.H."/>
            <person name="Luo Y.B."/>
            <person name="Zou S.Q."/>
            <person name="Chen S.P."/>
            <person name="Lan S."/>
            <person name="Tsai W.C."/>
            <person name="Van de Peer Y."/>
            <person name="Liu Z.J."/>
        </authorList>
    </citation>
    <scope>NUCLEOTIDE SEQUENCE [LARGE SCALE GENOMIC DNA]</scope>
    <source>
        <strain evidence="1">Lor287</strain>
    </source>
</reference>
<proteinExistence type="predicted"/>
<evidence type="ECO:0000313" key="1">
    <source>
        <dbReference type="EMBL" id="KAK8934237.1"/>
    </source>
</evidence>
<dbReference type="EMBL" id="JBBWWQ010000012">
    <property type="protein sequence ID" value="KAK8934237.1"/>
    <property type="molecule type" value="Genomic_DNA"/>
</dbReference>
<dbReference type="Proteomes" id="UP001418222">
    <property type="component" value="Unassembled WGS sequence"/>
</dbReference>
<accession>A0AAP0B9Q9</accession>
<evidence type="ECO:0000313" key="2">
    <source>
        <dbReference type="Proteomes" id="UP001418222"/>
    </source>
</evidence>